<evidence type="ECO:0000256" key="1">
    <source>
        <dbReference type="SAM" id="Phobius"/>
    </source>
</evidence>
<dbReference type="SMART" id="SM00060">
    <property type="entry name" value="FN3"/>
    <property type="match status" value="1"/>
</dbReference>
<organism evidence="3">
    <name type="scientific">viral metagenome</name>
    <dbReference type="NCBI Taxonomy" id="1070528"/>
    <lineage>
        <taxon>unclassified sequences</taxon>
        <taxon>metagenomes</taxon>
        <taxon>organismal metagenomes</taxon>
    </lineage>
</organism>
<keyword evidence="1" id="KW-1133">Transmembrane helix</keyword>
<accession>A0A6C0CG18</accession>
<dbReference type="InterPro" id="IPR003961">
    <property type="entry name" value="FN3_dom"/>
</dbReference>
<evidence type="ECO:0000313" key="3">
    <source>
        <dbReference type="EMBL" id="QHT03381.1"/>
    </source>
</evidence>
<keyword evidence="1" id="KW-0812">Transmembrane</keyword>
<reference evidence="3" key="1">
    <citation type="journal article" date="2020" name="Nature">
        <title>Giant virus diversity and host interactions through global metagenomics.</title>
        <authorList>
            <person name="Schulz F."/>
            <person name="Roux S."/>
            <person name="Paez-Espino D."/>
            <person name="Jungbluth S."/>
            <person name="Walsh D.A."/>
            <person name="Denef V.J."/>
            <person name="McMahon K.D."/>
            <person name="Konstantinidis K.T."/>
            <person name="Eloe-Fadrosh E.A."/>
            <person name="Kyrpides N.C."/>
            <person name="Woyke T."/>
        </authorList>
    </citation>
    <scope>NUCLEOTIDE SEQUENCE</scope>
    <source>
        <strain evidence="3">GVMAG-M-3300021079-18</strain>
    </source>
</reference>
<keyword evidence="1" id="KW-0472">Membrane</keyword>
<name>A0A6C0CG18_9ZZZZ</name>
<feature type="domain" description="Fibronectin type-III" evidence="2">
    <location>
        <begin position="65"/>
        <end position="157"/>
    </location>
</feature>
<dbReference type="InterPro" id="IPR013783">
    <property type="entry name" value="Ig-like_fold"/>
</dbReference>
<dbReference type="Pfam" id="PF00041">
    <property type="entry name" value="fn3"/>
    <property type="match status" value="1"/>
</dbReference>
<dbReference type="EMBL" id="MN739411">
    <property type="protein sequence ID" value="QHT03381.1"/>
    <property type="molecule type" value="Genomic_DNA"/>
</dbReference>
<evidence type="ECO:0000259" key="2">
    <source>
        <dbReference type="PROSITE" id="PS50853"/>
    </source>
</evidence>
<dbReference type="SUPFAM" id="SSF49265">
    <property type="entry name" value="Fibronectin type III"/>
    <property type="match status" value="1"/>
</dbReference>
<dbReference type="CDD" id="cd00063">
    <property type="entry name" value="FN3"/>
    <property type="match status" value="1"/>
</dbReference>
<proteinExistence type="predicted"/>
<feature type="transmembrane region" description="Helical" evidence="1">
    <location>
        <begin position="6"/>
        <end position="24"/>
    </location>
</feature>
<protein>
    <recommendedName>
        <fullName evidence="2">Fibronectin type-III domain-containing protein</fullName>
    </recommendedName>
</protein>
<dbReference type="Gene3D" id="2.60.40.10">
    <property type="entry name" value="Immunoglobulins"/>
    <property type="match status" value="1"/>
</dbReference>
<sequence length="346" mass="36087">MAAGVVVAAIVVVLVIFLIVWLVTRPRKHHHTMPECVHDSDCPTGKTCVSSTCVTTPVCTSSPVPPQNVVITYNQTLHTATITWSPSSGATGYKVYQKLEDPSVGKSNHDVVSSTAATTITFTGLAIGTHYFVITALNTCGESDESSPVVFSPACASVPSQPPQPSVVSTADNCLTPQADETVDILIADATGPAPFNLVRSDGGCQSSSGQKGGLPYFMFDSSPSGGSLPAWLECSGSPVSFTETFISDAQFATLITPTGPIASLGTTLNVSWQAVLGAEQYAVMLISIDASGSVYFVGDTITAPETFTTIDTPIGTQLVFAQVIGYKLCDVSLPSNPGYHITPIN</sequence>
<dbReference type="PROSITE" id="PS50853">
    <property type="entry name" value="FN3"/>
    <property type="match status" value="1"/>
</dbReference>
<dbReference type="InterPro" id="IPR036116">
    <property type="entry name" value="FN3_sf"/>
</dbReference>
<dbReference type="AlphaFoldDB" id="A0A6C0CG18"/>